<dbReference type="SUPFAM" id="SSF51905">
    <property type="entry name" value="FAD/NAD(P)-binding domain"/>
    <property type="match status" value="1"/>
</dbReference>
<dbReference type="InterPro" id="IPR036388">
    <property type="entry name" value="WH-like_DNA-bd_sf"/>
</dbReference>
<keyword evidence="4" id="KW-0804">Transcription</keyword>
<feature type="binding site" evidence="5">
    <location>
        <position position="251"/>
    </location>
    <ligand>
        <name>FAD</name>
        <dbReference type="ChEBI" id="CHEBI:57692"/>
    </ligand>
</feature>
<dbReference type="Gene3D" id="3.90.660.10">
    <property type="match status" value="1"/>
</dbReference>
<dbReference type="GO" id="GO:0003682">
    <property type="term" value="F:chromatin binding"/>
    <property type="evidence" value="ECO:0007669"/>
    <property type="project" value="TreeGrafter"/>
</dbReference>
<name>A0AAD4MYF5_9BILA</name>
<dbReference type="InterPro" id="IPR017366">
    <property type="entry name" value="Hist_Lys-spec_deMease"/>
</dbReference>
<reference evidence="8" key="1">
    <citation type="submission" date="2022-01" db="EMBL/GenBank/DDBJ databases">
        <title>Genome Sequence Resource for Two Populations of Ditylenchus destructor, the Migratory Endoparasitic Phytonematode.</title>
        <authorList>
            <person name="Zhang H."/>
            <person name="Lin R."/>
            <person name="Xie B."/>
        </authorList>
    </citation>
    <scope>NUCLEOTIDE SEQUENCE</scope>
    <source>
        <strain evidence="8">BazhouSP</strain>
    </source>
</reference>
<evidence type="ECO:0000259" key="7">
    <source>
        <dbReference type="PROSITE" id="PS50934"/>
    </source>
</evidence>
<dbReference type="PANTHER" id="PTHR10742">
    <property type="entry name" value="FLAVIN MONOAMINE OXIDASE"/>
    <property type="match status" value="1"/>
</dbReference>
<proteinExistence type="inferred from homology"/>
<keyword evidence="4" id="KW-0678">Repressor</keyword>
<keyword evidence="4" id="KW-0156">Chromatin regulator</keyword>
<dbReference type="InterPro" id="IPR036188">
    <property type="entry name" value="FAD/NAD-bd_sf"/>
</dbReference>
<sequence>MVEEVVDIKGKREENPGPSALEKNLERVQREIGFVIASRTAISGQIGLFGSDVFSTSSMSQSVSSRRSIPIFSVNRPNFASRKCRSKREAHTTQLQGLDVYGWKADHLSLRSAAVQSRLPCDKMTEREQEAFPRMANSRALTSLFVLYRNKILVLWHLDPLVELRVEDVLKEIPPANNGDERLITGVHAFLQRYGYINFGVFVVRSKMLCQASRKVVVIGAGVAGLAAARQLRFFGFEVKVLEARPRVGGRVMTYHHGKNLVELGAQTVMGITGNPIITLAKQLPVHVIPVSNNCPIYDHHGKIVDPRKDKCIKESFKKMLQTCSHIAHGLGIEEINGKKLSLGQCFDHILDQQELLIQERCLAYWRKYRELCLQMRAINEKVVIVEMSIDATMSELRKYSDLETATFDTINMDLSDIFSTDEDRYCNAITVKCLRQTLATAVKGFDDLTEERTELEQALTDFKRLKPTTVYMNNTDKRILDFHLTDLECAIGGSLYSIPLKEFRIQFKGPQVMVREGYGNLMNGLTKDLNVELESIVDKIEYNSSSVRITYAHRERDKSMTSHTIDADAVICTLPLGLLKRSVKSELADCVKFDPPLPEWKQRSIENLGYGSMNKIALMFEKPFWDTNSHTFGRLNESSRSRGEMFLFVSNGESPVLLCLLAGESASIGGQVKEETLVQRAMDVLGNIFGNACPKKPIAHVMTLWHRDRFARGCYSYFATNSTAEDYDTLAIPLKDPEGTPRVLFAGEHTNRTYPGTVHGAFLSGIREAAVIADHFIGSIYSQDGRNEPEQDPNGIHFHIKEEDNVENGSES</sequence>
<keyword evidence="4" id="KW-0805">Transcription regulation</keyword>
<comment type="subcellular location">
    <subcellularLocation>
        <location evidence="1 4">Nucleus</location>
    </subcellularLocation>
</comment>
<dbReference type="InterPro" id="IPR007526">
    <property type="entry name" value="SWIRM"/>
</dbReference>
<evidence type="ECO:0000256" key="4">
    <source>
        <dbReference type="PIRNR" id="PIRNR038051"/>
    </source>
</evidence>
<keyword evidence="3 4" id="KW-0560">Oxidoreductase</keyword>
<dbReference type="Pfam" id="PF01593">
    <property type="entry name" value="Amino_oxidase"/>
    <property type="match status" value="2"/>
</dbReference>
<dbReference type="InterPro" id="IPR009057">
    <property type="entry name" value="Homeodomain-like_sf"/>
</dbReference>
<evidence type="ECO:0000256" key="2">
    <source>
        <dbReference type="ARBA" id="ARBA00005995"/>
    </source>
</evidence>
<dbReference type="AlphaFoldDB" id="A0AAD4MYF5"/>
<dbReference type="InterPro" id="IPR002937">
    <property type="entry name" value="Amino_oxidase"/>
</dbReference>
<evidence type="ECO:0000313" key="8">
    <source>
        <dbReference type="EMBL" id="KAI1710204.1"/>
    </source>
</evidence>
<dbReference type="Pfam" id="PF04433">
    <property type="entry name" value="SWIRM"/>
    <property type="match status" value="1"/>
</dbReference>
<evidence type="ECO:0000256" key="3">
    <source>
        <dbReference type="ARBA" id="ARBA00023002"/>
    </source>
</evidence>
<dbReference type="EC" id="1.14.99.66" evidence="4"/>
<dbReference type="InterPro" id="IPR050281">
    <property type="entry name" value="Flavin_monoamine_oxidase"/>
</dbReference>
<keyword evidence="9" id="KW-1185">Reference proteome</keyword>
<organism evidence="8 9">
    <name type="scientific">Ditylenchus destructor</name>
    <dbReference type="NCBI Taxonomy" id="166010"/>
    <lineage>
        <taxon>Eukaryota</taxon>
        <taxon>Metazoa</taxon>
        <taxon>Ecdysozoa</taxon>
        <taxon>Nematoda</taxon>
        <taxon>Chromadorea</taxon>
        <taxon>Rhabditida</taxon>
        <taxon>Tylenchina</taxon>
        <taxon>Tylenchomorpha</taxon>
        <taxon>Sphaerularioidea</taxon>
        <taxon>Anguinidae</taxon>
        <taxon>Anguininae</taxon>
        <taxon>Ditylenchus</taxon>
    </lineage>
</organism>
<comment type="similarity">
    <text evidence="2 4">Belongs to the flavin monoamine oxidase family.</text>
</comment>
<dbReference type="GO" id="GO:0005634">
    <property type="term" value="C:nucleus"/>
    <property type="evidence" value="ECO:0007669"/>
    <property type="project" value="UniProtKB-SubCell"/>
</dbReference>
<evidence type="ECO:0000256" key="5">
    <source>
        <dbReference type="PIRSR" id="PIRSR038051-1"/>
    </source>
</evidence>
<dbReference type="PIRSF" id="PIRSF038051">
    <property type="entry name" value="Histone_Lys-demethylase"/>
    <property type="match status" value="1"/>
</dbReference>
<feature type="region of interest" description="Disordered" evidence="6">
    <location>
        <begin position="784"/>
        <end position="813"/>
    </location>
</feature>
<feature type="domain" description="SWIRM" evidence="7">
    <location>
        <begin position="110"/>
        <end position="208"/>
    </location>
</feature>
<dbReference type="PANTHER" id="PTHR10742:SF386">
    <property type="entry name" value="LYSINE-SPECIFIC HISTONE DEMETHYLASE 1A"/>
    <property type="match status" value="1"/>
</dbReference>
<comment type="caution">
    <text evidence="8">The sequence shown here is derived from an EMBL/GenBank/DDBJ whole genome shotgun (WGS) entry which is preliminary data.</text>
</comment>
<gene>
    <name evidence="8" type="ORF">DdX_10881</name>
</gene>
<evidence type="ECO:0000313" key="9">
    <source>
        <dbReference type="Proteomes" id="UP001201812"/>
    </source>
</evidence>
<feature type="binding site" evidence="5">
    <location>
        <begin position="758"/>
        <end position="759"/>
    </location>
    <ligand>
        <name>FAD</name>
        <dbReference type="ChEBI" id="CHEBI:57692"/>
    </ligand>
</feature>
<dbReference type="Gene3D" id="3.50.50.60">
    <property type="entry name" value="FAD/NAD(P)-binding domain"/>
    <property type="match status" value="2"/>
</dbReference>
<keyword evidence="4" id="KW-0285">Flavoprotein</keyword>
<evidence type="ECO:0000256" key="6">
    <source>
        <dbReference type="SAM" id="MobiDB-lite"/>
    </source>
</evidence>
<keyword evidence="4 5" id="KW-0274">FAD</keyword>
<comment type="cofactor">
    <cofactor evidence="4 5">
        <name>FAD</name>
        <dbReference type="ChEBI" id="CHEBI:57692"/>
    </cofactor>
</comment>
<keyword evidence="4" id="KW-0539">Nucleus</keyword>
<accession>A0AAD4MYF5</accession>
<dbReference type="GO" id="GO:0050660">
    <property type="term" value="F:flavin adenine dinucleotide binding"/>
    <property type="evidence" value="ECO:0007669"/>
    <property type="project" value="UniProtKB-UniRule"/>
</dbReference>
<dbReference type="GO" id="GO:0140682">
    <property type="term" value="F:FAD-dependent H3K4me/H3K4me3 demethylase activity"/>
    <property type="evidence" value="ECO:0007669"/>
    <property type="project" value="UniProtKB-EC"/>
</dbReference>
<comment type="catalytic activity">
    <reaction evidence="4">
        <text>N(6),N(6)-dimethyl-L-lysyl(4)-[histone H3] + 2 A + 2 H2O = L-lysyl(4)-[histone H3] + 2 formaldehyde + 2 AH2</text>
        <dbReference type="Rhea" id="RHEA:60244"/>
        <dbReference type="Rhea" id="RHEA-COMP:15540"/>
        <dbReference type="Rhea" id="RHEA-COMP:15547"/>
        <dbReference type="ChEBI" id="CHEBI:13193"/>
        <dbReference type="ChEBI" id="CHEBI:15377"/>
        <dbReference type="ChEBI" id="CHEBI:16842"/>
        <dbReference type="ChEBI" id="CHEBI:17499"/>
        <dbReference type="ChEBI" id="CHEBI:29969"/>
        <dbReference type="ChEBI" id="CHEBI:61976"/>
        <dbReference type="EC" id="1.14.99.66"/>
    </reaction>
</comment>
<dbReference type="PROSITE" id="PS50934">
    <property type="entry name" value="SWIRM"/>
    <property type="match status" value="1"/>
</dbReference>
<dbReference type="Gene3D" id="1.10.287.80">
    <property type="entry name" value="ATP synthase, gamma subunit, helix hairpin domain"/>
    <property type="match status" value="1"/>
</dbReference>
<dbReference type="EMBL" id="JAKKPZ010000027">
    <property type="protein sequence ID" value="KAI1710204.1"/>
    <property type="molecule type" value="Genomic_DNA"/>
</dbReference>
<comment type="function">
    <text evidence="4">Histone demethylase that specifically demethylates 'Lys-4' of histone H3, a specific tag for epigenetic transcriptional activation, thereby acting as a corepressor. Acts by oxidizing the substrate by FAD to generate the corresponding imine that is subsequently hydrolyzed. Demethylates both mono- and di-methylated 'Lys-4' of histone H3.</text>
</comment>
<dbReference type="GO" id="GO:0006355">
    <property type="term" value="P:regulation of DNA-templated transcription"/>
    <property type="evidence" value="ECO:0007669"/>
    <property type="project" value="InterPro"/>
</dbReference>
<dbReference type="Proteomes" id="UP001201812">
    <property type="component" value="Unassembled WGS sequence"/>
</dbReference>
<feature type="binding site" evidence="5">
    <location>
        <position position="749"/>
    </location>
    <ligand>
        <name>FAD</name>
        <dbReference type="ChEBI" id="CHEBI:57692"/>
    </ligand>
</feature>
<feature type="binding site" evidence="5">
    <location>
        <position position="245"/>
    </location>
    <ligand>
        <name>FAD</name>
        <dbReference type="ChEBI" id="CHEBI:57692"/>
    </ligand>
</feature>
<dbReference type="Gene3D" id="1.10.10.10">
    <property type="entry name" value="Winged helix-like DNA-binding domain superfamily/Winged helix DNA-binding domain"/>
    <property type="match status" value="1"/>
</dbReference>
<dbReference type="SUPFAM" id="SSF46689">
    <property type="entry name" value="Homeodomain-like"/>
    <property type="match status" value="1"/>
</dbReference>
<evidence type="ECO:0000256" key="1">
    <source>
        <dbReference type="ARBA" id="ARBA00004123"/>
    </source>
</evidence>
<protein>
    <recommendedName>
        <fullName evidence="4">Lysine-specific histone demethylase</fullName>
        <ecNumber evidence="4">1.14.99.66</ecNumber>
    </recommendedName>
</protein>
<dbReference type="FunFam" id="1.10.10.10:FF:000064">
    <property type="entry name" value="Lysine-specific histone demethylase 1A"/>
    <property type="match status" value="1"/>
</dbReference>
<dbReference type="SUPFAM" id="SSF54373">
    <property type="entry name" value="FAD-linked reductases, C-terminal domain"/>
    <property type="match status" value="1"/>
</dbReference>